<keyword evidence="2" id="KW-1185">Reference proteome</keyword>
<proteinExistence type="predicted"/>
<organism evidence="1 2">
    <name type="scientific">Melia azedarach</name>
    <name type="common">Chinaberry tree</name>
    <dbReference type="NCBI Taxonomy" id="155640"/>
    <lineage>
        <taxon>Eukaryota</taxon>
        <taxon>Viridiplantae</taxon>
        <taxon>Streptophyta</taxon>
        <taxon>Embryophyta</taxon>
        <taxon>Tracheophyta</taxon>
        <taxon>Spermatophyta</taxon>
        <taxon>Magnoliopsida</taxon>
        <taxon>eudicotyledons</taxon>
        <taxon>Gunneridae</taxon>
        <taxon>Pentapetalae</taxon>
        <taxon>rosids</taxon>
        <taxon>malvids</taxon>
        <taxon>Sapindales</taxon>
        <taxon>Meliaceae</taxon>
        <taxon>Melia</taxon>
    </lineage>
</organism>
<dbReference type="EMBL" id="CM051398">
    <property type="protein sequence ID" value="KAJ4718395.1"/>
    <property type="molecule type" value="Genomic_DNA"/>
</dbReference>
<gene>
    <name evidence="1" type="ORF">OWV82_010081</name>
</gene>
<dbReference type="Proteomes" id="UP001164539">
    <property type="component" value="Chromosome 5"/>
</dbReference>
<comment type="caution">
    <text evidence="1">The sequence shown here is derived from an EMBL/GenBank/DDBJ whole genome shotgun (WGS) entry which is preliminary data.</text>
</comment>
<protein>
    <submittedName>
        <fullName evidence="1">Methyl-CpG-binding domain-containing protein</fullName>
    </submittedName>
</protein>
<name>A0ACC1Y773_MELAZ</name>
<evidence type="ECO:0000313" key="1">
    <source>
        <dbReference type="EMBL" id="KAJ4718395.1"/>
    </source>
</evidence>
<reference evidence="1 2" key="1">
    <citation type="journal article" date="2023" name="Science">
        <title>Complex scaffold remodeling in plant triterpene biosynthesis.</title>
        <authorList>
            <person name="De La Pena R."/>
            <person name="Hodgson H."/>
            <person name="Liu J.C."/>
            <person name="Stephenson M.J."/>
            <person name="Martin A.C."/>
            <person name="Owen C."/>
            <person name="Harkess A."/>
            <person name="Leebens-Mack J."/>
            <person name="Jimenez L.E."/>
            <person name="Osbourn A."/>
            <person name="Sattely E.S."/>
        </authorList>
    </citation>
    <scope>NUCLEOTIDE SEQUENCE [LARGE SCALE GENOMIC DNA]</scope>
    <source>
        <strain evidence="2">cv. JPN11</strain>
        <tissue evidence="1">Leaf</tissue>
    </source>
</reference>
<evidence type="ECO:0000313" key="2">
    <source>
        <dbReference type="Proteomes" id="UP001164539"/>
    </source>
</evidence>
<accession>A0ACC1Y773</accession>
<sequence>MESKEEVISVELPAPPAWKKMYLPKKGGTPRKSEIMFIAPTGEEINNRKQLEQYLKSHPGNPAIGEFDWGTGETPRRSARISEKAKATPTPEKEPAKKRGRKSLSASKKDNKETEAATAKNEGEKEIGMQDVEESEKKNVEKTVNATEVKEQKVAEATAEVTKNEKDKVEDYVEKALQNESEKEKGTGDDKADNPNTVTVEANGGAEKQEAAEGEVKEKRDVPEQDRKANVQEEEKGKGNAEVIENGKVDQMARTDTPQHPAPVSC</sequence>